<evidence type="ECO:0000259" key="3">
    <source>
        <dbReference type="Pfam" id="PF01364"/>
    </source>
</evidence>
<dbReference type="RefSeq" id="WP_315624812.1">
    <property type="nucleotide sequence ID" value="NZ_JAUHMF010000001.1"/>
</dbReference>
<keyword evidence="5" id="KW-1185">Reference proteome</keyword>
<accession>A0ABU3NMW8</accession>
<evidence type="ECO:0000313" key="4">
    <source>
        <dbReference type="EMBL" id="MDT8898167.1"/>
    </source>
</evidence>
<evidence type="ECO:0000313" key="5">
    <source>
        <dbReference type="Proteomes" id="UP001254165"/>
    </source>
</evidence>
<organism evidence="4 5">
    <name type="scientific">Thermanaerothrix solaris</name>
    <dbReference type="NCBI Taxonomy" id="3058434"/>
    <lineage>
        <taxon>Bacteria</taxon>
        <taxon>Bacillati</taxon>
        <taxon>Chloroflexota</taxon>
        <taxon>Anaerolineae</taxon>
        <taxon>Anaerolineales</taxon>
        <taxon>Anaerolineaceae</taxon>
        <taxon>Thermanaerothrix</taxon>
    </lineage>
</organism>
<feature type="domain" description="Gingipain" evidence="3">
    <location>
        <begin position="41"/>
        <end position="382"/>
    </location>
</feature>
<dbReference type="Pfam" id="PF01364">
    <property type="entry name" value="Peptidase_C25"/>
    <property type="match status" value="1"/>
</dbReference>
<dbReference type="PANTHER" id="PTHR39198">
    <property type="entry name" value="HYPOTHETICAL MEMBRANE PROTEIN, CONSERVED"/>
    <property type="match status" value="1"/>
</dbReference>
<protein>
    <submittedName>
        <fullName evidence="4">C25 family cysteine peptidase</fullName>
    </submittedName>
</protein>
<dbReference type="SUPFAM" id="SSF52129">
    <property type="entry name" value="Caspase-like"/>
    <property type="match status" value="1"/>
</dbReference>
<feature type="signal peptide" evidence="2">
    <location>
        <begin position="1"/>
        <end position="33"/>
    </location>
</feature>
<dbReference type="InterPro" id="IPR029030">
    <property type="entry name" value="Caspase-like_dom_sf"/>
</dbReference>
<dbReference type="InterPro" id="IPR013783">
    <property type="entry name" value="Ig-like_fold"/>
</dbReference>
<sequence length="1107" mass="117340">MAGRACYTLTHFLTLLALIAFSVTHSVPRTANAADASPPRYVIVAPSEFITALQPLRALKIAQGFETTLLTVEACGNSTAGIKACLRTVYETNTSTPLYVLLVGTTDHLPAWTSRLNPNRQTDLYYTTMDGSLDYTPNFILGRLPVGSTEELSHVIAAWQAYASLAGDEAWLRRAAFLATNHPDERLNAEATLNDLITTYTAPRGYLGRFPASDQIGGDRLYAYTYAADREAVRAALNEGRSLVVYLGEVALTALPEAGTLSAWKAPAFDQNDVRALNANSIPLVLSFAGRSADFTLGEALGETWVRNADHGALVFIGAAQETQWALDRALARAFFAALFAEPTPSLGQALQTALTALAADYPNDARRYWEAYTLLGDPALQPHLFSLRGDFSLSLQPASLALCAGSAITAQVTLQPLQGFSAPVSLRLNTPPAGVQGAFLPTRLIPPGSSTLTLSADAGVATGSYLLNLLATSETQTHTLIIPLQVSAALPTSPALTAPAVGANGVSLKPTFAWQGDPATVAYTLEIARDSTFTTPVLVISALAQTYFVPFEPLPANTLLYWRVRAQTPCGERTSSTGFFTTRPLPGACPTGAATLTAFATNVAASEPTWQLGNWVITNTSAHSTPYAFHVEPPSTPIMYSLVSPPITLPAAAETLPQTLTFWLRADLEGNGTTCYDGLVLQISTNDGESWDDVPLTAYLEGAPTGTLVASRGNPLGRKTGWCGVSDWQPVRVDLTDDAGQTLRLRWAVGSDDRNESPGTWVDDVQITTCQSPPRYALTLLPATSEQVAHGGETVIHTLTLTNSGSSAATVDLSLTSGAWATTLQTPASLSLAAGESAEIQIAVTLPTDGTIIEDVAVLTATVREQADVGATATLHSRRHDYAFALTTPHLNLETPPGISFPIPLTLRNTGTLPLTLDFRATSTQGWEVTPPAPLMLNVGEARSLALFVNVPVGATAGLVDTLTLDAQAQGAAIPSQHLEITLTVLPEPQPQITFLTPPSYLPRGGHATIGIRVTNRGNFLDTLAVDASIAAPLSASLTAECRNVTLDPGADTTCPLTLSVPAGAEKGFYSLEICVASAYEPQVRRCQSTVLQVTDWLTFLPLVGR</sequence>
<gene>
    <name evidence="4" type="ORF">QYE77_07785</name>
</gene>
<dbReference type="PANTHER" id="PTHR39198:SF1">
    <property type="entry name" value="ALPHA-GALACTOSIDASE NEW3 DOMAIN-CONTAINING PROTEIN"/>
    <property type="match status" value="1"/>
</dbReference>
<dbReference type="Gene3D" id="3.40.50.10390">
    <property type="entry name" value="Gingipain r, domain 1"/>
    <property type="match status" value="1"/>
</dbReference>
<reference evidence="4 5" key="1">
    <citation type="submission" date="2023-07" db="EMBL/GenBank/DDBJ databases">
        <title>Novel species of Thermanaerothrix with wide hydrolytic capabilities.</title>
        <authorList>
            <person name="Zayulina K.S."/>
            <person name="Podosokorskaya O.A."/>
            <person name="Elcheninov A.G."/>
        </authorList>
    </citation>
    <scope>NUCLEOTIDE SEQUENCE [LARGE SCALE GENOMIC DNA]</scope>
    <source>
        <strain evidence="4 5">4228-RoL</strain>
    </source>
</reference>
<dbReference type="InterPro" id="IPR029031">
    <property type="entry name" value="Gingipain_N_sf"/>
</dbReference>
<evidence type="ECO:0000256" key="1">
    <source>
        <dbReference type="ARBA" id="ARBA00022729"/>
    </source>
</evidence>
<dbReference type="Gene3D" id="3.40.50.1460">
    <property type="match status" value="1"/>
</dbReference>
<dbReference type="Gene3D" id="2.60.40.10">
    <property type="entry name" value="Immunoglobulins"/>
    <property type="match status" value="2"/>
</dbReference>
<name>A0ABU3NMW8_9CHLR</name>
<dbReference type="Gene3D" id="2.60.120.260">
    <property type="entry name" value="Galactose-binding domain-like"/>
    <property type="match status" value="1"/>
</dbReference>
<proteinExistence type="predicted"/>
<comment type="caution">
    <text evidence="4">The sequence shown here is derived from an EMBL/GenBank/DDBJ whole genome shotgun (WGS) entry which is preliminary data.</text>
</comment>
<dbReference type="InterPro" id="IPR001769">
    <property type="entry name" value="Gingipain"/>
</dbReference>
<evidence type="ECO:0000256" key="2">
    <source>
        <dbReference type="SAM" id="SignalP"/>
    </source>
</evidence>
<dbReference type="EMBL" id="JAUHMF010000001">
    <property type="protein sequence ID" value="MDT8898167.1"/>
    <property type="molecule type" value="Genomic_DNA"/>
</dbReference>
<keyword evidence="1 2" id="KW-0732">Signal</keyword>
<dbReference type="Proteomes" id="UP001254165">
    <property type="component" value="Unassembled WGS sequence"/>
</dbReference>
<feature type="chain" id="PRO_5046667988" evidence="2">
    <location>
        <begin position="34"/>
        <end position="1107"/>
    </location>
</feature>